<dbReference type="HAMAP" id="MF_01062">
    <property type="entry name" value="PSRP"/>
    <property type="match status" value="1"/>
</dbReference>
<comment type="catalytic activity">
    <reaction evidence="5">
        <text>[pyruvate, water dikinase] + ADP = [pyruvate, water dikinase]-phosphate + AMP + H(+)</text>
        <dbReference type="Rhea" id="RHEA:46020"/>
        <dbReference type="Rhea" id="RHEA-COMP:11425"/>
        <dbReference type="Rhea" id="RHEA-COMP:11426"/>
        <dbReference type="ChEBI" id="CHEBI:15378"/>
        <dbReference type="ChEBI" id="CHEBI:43176"/>
        <dbReference type="ChEBI" id="CHEBI:68546"/>
        <dbReference type="ChEBI" id="CHEBI:456215"/>
        <dbReference type="ChEBI" id="CHEBI:456216"/>
        <dbReference type="EC" id="2.7.11.33"/>
    </reaction>
</comment>
<organism evidence="6 7">
    <name type="scientific">Enterobacter cloacae subsp. cloacae (strain ATCC 13047 / DSM 30054 / NBRC 13535 / NCTC 10005 / WDCM 00083 / NCDC 279-56)</name>
    <dbReference type="NCBI Taxonomy" id="716541"/>
    <lineage>
        <taxon>Bacteria</taxon>
        <taxon>Pseudomonadati</taxon>
        <taxon>Pseudomonadota</taxon>
        <taxon>Gammaproteobacteria</taxon>
        <taxon>Enterobacterales</taxon>
        <taxon>Enterobacteriaceae</taxon>
        <taxon>Enterobacter</taxon>
        <taxon>Enterobacter cloacae complex</taxon>
    </lineage>
</organism>
<keyword evidence="3 5" id="KW-0547">Nucleotide-binding</keyword>
<proteinExistence type="inferred from homology"/>
<dbReference type="GO" id="GO:0005524">
    <property type="term" value="F:ATP binding"/>
    <property type="evidence" value="ECO:0007669"/>
    <property type="project" value="InterPro"/>
</dbReference>
<gene>
    <name evidence="6" type="ordered locus">ECL_02393</name>
</gene>
<evidence type="ECO:0000256" key="2">
    <source>
        <dbReference type="ARBA" id="ARBA00022679"/>
    </source>
</evidence>
<dbReference type="EC" id="2.7.4.28" evidence="5"/>
<accession>A0A0H3CKU5</accession>
<evidence type="ECO:0000256" key="1">
    <source>
        <dbReference type="ARBA" id="ARBA00022527"/>
    </source>
</evidence>
<dbReference type="PANTHER" id="PTHR31756">
    <property type="entry name" value="PYRUVATE, PHOSPHATE DIKINASE REGULATORY PROTEIN 1, CHLOROPLASTIC"/>
    <property type="match status" value="1"/>
</dbReference>
<dbReference type="eggNOG" id="COG1806">
    <property type="taxonomic scope" value="Bacteria"/>
</dbReference>
<keyword evidence="1 5" id="KW-0723">Serine/threonine-protein kinase</keyword>
<keyword evidence="2 5" id="KW-0808">Transferase</keyword>
<keyword evidence="7" id="KW-1185">Reference proteome</keyword>
<dbReference type="HOGENOM" id="CLU_046206_1_0_6"/>
<evidence type="ECO:0000256" key="4">
    <source>
        <dbReference type="ARBA" id="ARBA00022777"/>
    </source>
</evidence>
<dbReference type="InterPro" id="IPR005177">
    <property type="entry name" value="Kinase-pyrophosphorylase"/>
</dbReference>
<dbReference type="Proteomes" id="UP000002363">
    <property type="component" value="Chromosome"/>
</dbReference>
<dbReference type="NCBIfam" id="NF003742">
    <property type="entry name" value="PRK05339.1"/>
    <property type="match status" value="1"/>
</dbReference>
<comment type="catalytic activity">
    <reaction evidence="5">
        <text>[pyruvate, water dikinase]-phosphate + phosphate + H(+) = [pyruvate, water dikinase] + diphosphate</text>
        <dbReference type="Rhea" id="RHEA:48580"/>
        <dbReference type="Rhea" id="RHEA-COMP:11425"/>
        <dbReference type="Rhea" id="RHEA-COMP:11426"/>
        <dbReference type="ChEBI" id="CHEBI:15378"/>
        <dbReference type="ChEBI" id="CHEBI:33019"/>
        <dbReference type="ChEBI" id="CHEBI:43176"/>
        <dbReference type="ChEBI" id="CHEBI:43474"/>
        <dbReference type="ChEBI" id="CHEBI:68546"/>
        <dbReference type="EC" id="2.7.4.28"/>
    </reaction>
</comment>
<comment type="similarity">
    <text evidence="5">Belongs to the pyruvate, phosphate/water dikinase regulatory protein family. PSRP subfamily.</text>
</comment>
<feature type="binding site" evidence="5">
    <location>
        <begin position="200"/>
        <end position="207"/>
    </location>
    <ligand>
        <name>ADP</name>
        <dbReference type="ChEBI" id="CHEBI:456216"/>
    </ligand>
</feature>
<dbReference type="GO" id="GO:0043531">
    <property type="term" value="F:ADP binding"/>
    <property type="evidence" value="ECO:0007669"/>
    <property type="project" value="UniProtKB-UniRule"/>
</dbReference>
<dbReference type="PATRIC" id="fig|716541.4.peg.2573"/>
<dbReference type="GO" id="GO:0004674">
    <property type="term" value="F:protein serine/threonine kinase activity"/>
    <property type="evidence" value="ECO:0007669"/>
    <property type="project" value="UniProtKB-UniRule"/>
</dbReference>
<dbReference type="EnsemblBacteria" id="ADF61936">
    <property type="protein sequence ID" value="ADF61936"/>
    <property type="gene ID" value="ECL_02393"/>
</dbReference>
<dbReference type="OrthoDB" id="9782201at2"/>
<dbReference type="AlphaFoldDB" id="A0A0H3CKU5"/>
<evidence type="ECO:0000256" key="5">
    <source>
        <dbReference type="HAMAP-Rule" id="MF_01062"/>
    </source>
</evidence>
<dbReference type="PANTHER" id="PTHR31756:SF3">
    <property type="entry name" value="PYRUVATE, PHOSPHATE DIKINASE REGULATORY PROTEIN 1, CHLOROPLASTIC"/>
    <property type="match status" value="1"/>
</dbReference>
<evidence type="ECO:0000256" key="3">
    <source>
        <dbReference type="ARBA" id="ARBA00022741"/>
    </source>
</evidence>
<name>A0A0H3CKU5_ENTCC</name>
<comment type="function">
    <text evidence="5">Bifunctional serine/threonine kinase and phosphorylase involved in the regulation of the phosphoenolpyruvate synthase (PEPS) by catalyzing its phosphorylation/dephosphorylation.</text>
</comment>
<dbReference type="GO" id="GO:0016776">
    <property type="term" value="F:phosphotransferase activity, phosphate group as acceptor"/>
    <property type="evidence" value="ECO:0007669"/>
    <property type="project" value="UniProtKB-UniRule"/>
</dbReference>
<dbReference type="EC" id="2.7.11.33" evidence="5"/>
<dbReference type="STRING" id="716541.ECL_02393"/>
<reference evidence="6 7" key="1">
    <citation type="journal article" date="2010" name="J. Bacteriol.">
        <title>Complete genome sequence of Enterobacter cloacae subsp. cloacae type strain ATCC 13047.</title>
        <authorList>
            <person name="Ren Y."/>
            <person name="Ren Y."/>
            <person name="Zhou Z."/>
            <person name="Guo X."/>
            <person name="Li Y."/>
            <person name="Feng L."/>
            <person name="Wang L."/>
        </authorList>
    </citation>
    <scope>NUCLEOTIDE SEQUENCE [LARGE SCALE GENOMIC DNA]</scope>
    <source>
        <strain evidence="7">ATCC 13047 / DSM 30054 / NBRC 13535 / NCTC 10005 / WDCM 00083 / NCDC 279-56</strain>
    </source>
</reference>
<sequence length="320" mass="36346">MKSTFQENQKHHFILNSDNFFAVQLTFLIYAFRQLGPIFRVDKMDNAVDRHVFYISDGTAITAEVLGHAVMSQFPVSINSITLPFVENESRARAVKDQIDAIYQQTGVRPLVFYSIVIPEIRNIILQSEGFCQDIVQALVAPLQSELKLDPTPIAHRTHGLNPGNLTKYDARIAAIDYTLAHDDGISLRNLDQAQVILLGVSRCGKTPTSLYLAMQFGIRAANYPFIADDMDNLVLPAALKPLQHKLFGLTINPERLAAIREERRENSRYASMRQCRMEVSEVEALYRKNQIPWLNSTNYSVEEIATKILDIMGLNRRMY</sequence>
<dbReference type="EMBL" id="CP001918">
    <property type="protein sequence ID" value="ADF61936.1"/>
    <property type="molecule type" value="Genomic_DNA"/>
</dbReference>
<dbReference type="InterPro" id="IPR026530">
    <property type="entry name" value="PSRP"/>
</dbReference>
<protein>
    <recommendedName>
        <fullName evidence="5">Putative phosphoenolpyruvate synthase regulatory protein</fullName>
        <shortName evidence="5">PEP synthase regulatory protein</shortName>
        <shortName evidence="5">PSRP</shortName>
        <ecNumber evidence="5">2.7.11.33</ecNumber>
        <ecNumber evidence="5">2.7.4.28</ecNumber>
    </recommendedName>
    <alternativeName>
        <fullName evidence="5">Pyruvate, water dikinase regulatory protein</fullName>
    </alternativeName>
</protein>
<evidence type="ECO:0000313" key="7">
    <source>
        <dbReference type="Proteomes" id="UP000002363"/>
    </source>
</evidence>
<evidence type="ECO:0000313" key="6">
    <source>
        <dbReference type="EMBL" id="ADF61936.1"/>
    </source>
</evidence>
<keyword evidence="4 5" id="KW-0418">Kinase</keyword>
<dbReference type="Pfam" id="PF03618">
    <property type="entry name" value="Kinase-PPPase"/>
    <property type="match status" value="1"/>
</dbReference>
<dbReference type="KEGG" id="enc:ECL_02393"/>